<dbReference type="EMBL" id="CP076132">
    <property type="protein sequence ID" value="QWG02052.1"/>
    <property type="molecule type" value="Genomic_DNA"/>
</dbReference>
<dbReference type="AlphaFoldDB" id="A0AAX1N3M9"/>
<evidence type="ECO:0000313" key="2">
    <source>
        <dbReference type="EMBL" id="QWG02052.1"/>
    </source>
</evidence>
<proteinExistence type="predicted"/>
<dbReference type="GO" id="GO:0006355">
    <property type="term" value="P:regulation of DNA-templated transcription"/>
    <property type="evidence" value="ECO:0007669"/>
    <property type="project" value="TreeGrafter"/>
</dbReference>
<evidence type="ECO:0000313" key="3">
    <source>
        <dbReference type="Proteomes" id="UP000678679"/>
    </source>
</evidence>
<keyword evidence="1" id="KW-1133">Transmembrane helix</keyword>
<gene>
    <name evidence="2" type="ORF">KMW28_00250</name>
</gene>
<keyword evidence="1" id="KW-0812">Transmembrane</keyword>
<dbReference type="Proteomes" id="UP000678679">
    <property type="component" value="Chromosome 1"/>
</dbReference>
<evidence type="ECO:0000256" key="1">
    <source>
        <dbReference type="SAM" id="Phobius"/>
    </source>
</evidence>
<protein>
    <submittedName>
        <fullName evidence="2">Uncharacterized protein</fullName>
    </submittedName>
</protein>
<organism evidence="2 3">
    <name type="scientific">Flammeovirga yaeyamensis</name>
    <dbReference type="NCBI Taxonomy" id="367791"/>
    <lineage>
        <taxon>Bacteria</taxon>
        <taxon>Pseudomonadati</taxon>
        <taxon>Bacteroidota</taxon>
        <taxon>Cytophagia</taxon>
        <taxon>Cytophagales</taxon>
        <taxon>Flammeovirgaceae</taxon>
        <taxon>Flammeovirga</taxon>
    </lineage>
</organism>
<dbReference type="PANTHER" id="PTHR35807">
    <property type="entry name" value="TRANSCRIPTIONAL REGULATOR REDD-RELATED"/>
    <property type="match status" value="1"/>
</dbReference>
<dbReference type="GO" id="GO:0003677">
    <property type="term" value="F:DNA binding"/>
    <property type="evidence" value="ECO:0007669"/>
    <property type="project" value="TreeGrafter"/>
</dbReference>
<dbReference type="InterPro" id="IPR051677">
    <property type="entry name" value="AfsR-DnrI-RedD_regulator"/>
</dbReference>
<sequence>MSQIIKSLTLFFISINVCFGQGGLSFESSAILDKQTTSLLLPKKEQIRVGKEIKLKFNLSLKKSYFIGNILRIIGDEKHKIDLIYYPGKNRSENSLIITFDQKRHLIQIPLSQYGQYVDLSDFEININQSKKTIVVTIGNQKFESSLTEFPYLSNLKLIFGSSEDNENEIIQIPTFTLNNVQISSRKKDYHWPLNEYKGSSANEVHHNKDGSVERPNWLLKDHYHWKKIAEVETAFHPALVYDSLKKEIISIDQKFLNRINIRSQRVVTTEAPIKAIKTGIFEGINLPKEKKYLVFDIRGKSISSLYYGDTVAQRVINNKDMVEYLHPNIFYNDSTNEIKEINGFGMFKFKTDYRKYNRTYGKRELCPLKGDSIAPRNRMSQYKLNNNEYLLYGGIGNENGDQTYGSQFFYDLYKIDTEKDSITKLWEMKPPIKNMSNVGDIYLDKDGKYFYSAVFLNNNHNTTIQLMAINMENGELNPVSDTINLKYRDTQSEIKLFRNPYNHSFYLCYLNGSYLQNTSILMIYELKGPPINSIQRVKLDHLSQAGSDSFNFGYFILIIGILILVYSVSYFYRPKKGKTSKDKKIFDTQKVEEKQEDFIPFYPMEKEKKQDKNALYIFGKFKLYDNENRNISHQVTEKLKQVFLIILFYPFTHHRHITTKELTELLWPDSTKAKSKNNRSVTIRRLRVILEQCEGIQLVFENNAWAFSFDDLFYNEFYHFLEVKEKLYYQNVAIKDYINFYQIVEKGSGLQPMAFEYIDETLSKIKSEILETLIYSAKRVNDLSFKNQIIDCIFEYDKLDEEALNLKIQTLLLMDKKVQAHQEFTKFSNYHLKFFGEPYTKSFDEIVD</sequence>
<dbReference type="KEGG" id="fya:KMW28_00250"/>
<keyword evidence="3" id="KW-1185">Reference proteome</keyword>
<name>A0AAX1N3M9_9BACT</name>
<dbReference type="RefSeq" id="WP_169665776.1">
    <property type="nucleotide sequence ID" value="NZ_CP076132.1"/>
</dbReference>
<accession>A0AAX1N3M9</accession>
<reference evidence="2 3" key="1">
    <citation type="submission" date="2021-05" db="EMBL/GenBank/DDBJ databases">
        <title>Comparative genomic studies on the polysaccharide-degrading batcterial strains of the Flammeovirga genus.</title>
        <authorList>
            <person name="Zewei F."/>
            <person name="Zheng Z."/>
            <person name="Yu L."/>
            <person name="Ruyue G."/>
            <person name="Yanhong M."/>
            <person name="Yuanyuan C."/>
            <person name="Jingyan G."/>
            <person name="Wenjun H."/>
        </authorList>
    </citation>
    <scope>NUCLEOTIDE SEQUENCE [LARGE SCALE GENOMIC DNA]</scope>
    <source>
        <strain evidence="2 3">NBRC:100898</strain>
    </source>
</reference>
<dbReference type="PANTHER" id="PTHR35807:SF1">
    <property type="entry name" value="TRANSCRIPTIONAL REGULATOR REDD"/>
    <property type="match status" value="1"/>
</dbReference>
<feature type="transmembrane region" description="Helical" evidence="1">
    <location>
        <begin position="553"/>
        <end position="573"/>
    </location>
</feature>
<keyword evidence="1" id="KW-0472">Membrane</keyword>